<reference evidence="6" key="1">
    <citation type="journal article" date="2014" name="Front. Microbiol.">
        <title>High frequency of phylogenetically diverse reductive dehalogenase-homologous genes in deep subseafloor sedimentary metagenomes.</title>
        <authorList>
            <person name="Kawai M."/>
            <person name="Futagami T."/>
            <person name="Toyoda A."/>
            <person name="Takaki Y."/>
            <person name="Nishi S."/>
            <person name="Hori S."/>
            <person name="Arai W."/>
            <person name="Tsubouchi T."/>
            <person name="Morono Y."/>
            <person name="Uchiyama I."/>
            <person name="Ito T."/>
            <person name="Fujiyama A."/>
            <person name="Inagaki F."/>
            <person name="Takami H."/>
        </authorList>
    </citation>
    <scope>NUCLEOTIDE SEQUENCE</scope>
    <source>
        <strain evidence="6">Expedition CK06-06</strain>
    </source>
</reference>
<evidence type="ECO:0000256" key="2">
    <source>
        <dbReference type="ARBA" id="ARBA00022603"/>
    </source>
</evidence>
<proteinExistence type="predicted"/>
<accession>X0RTA3</accession>
<feature type="domain" description="Methyltransferase type 11" evidence="5">
    <location>
        <begin position="46"/>
        <end position="133"/>
    </location>
</feature>
<organism evidence="6">
    <name type="scientific">marine sediment metagenome</name>
    <dbReference type="NCBI Taxonomy" id="412755"/>
    <lineage>
        <taxon>unclassified sequences</taxon>
        <taxon>metagenomes</taxon>
        <taxon>ecological metagenomes</taxon>
    </lineage>
</organism>
<comment type="pathway">
    <text evidence="1">Lipid metabolism.</text>
</comment>
<dbReference type="Gene3D" id="3.40.50.150">
    <property type="entry name" value="Vaccinia Virus protein VP39"/>
    <property type="match status" value="1"/>
</dbReference>
<dbReference type="Pfam" id="PF08241">
    <property type="entry name" value="Methyltransf_11"/>
    <property type="match status" value="1"/>
</dbReference>
<dbReference type="EMBL" id="BARS01002734">
    <property type="protein sequence ID" value="GAF72008.1"/>
    <property type="molecule type" value="Genomic_DNA"/>
</dbReference>
<evidence type="ECO:0000256" key="3">
    <source>
        <dbReference type="ARBA" id="ARBA00022679"/>
    </source>
</evidence>
<evidence type="ECO:0000259" key="5">
    <source>
        <dbReference type="Pfam" id="PF08241"/>
    </source>
</evidence>
<evidence type="ECO:0000256" key="1">
    <source>
        <dbReference type="ARBA" id="ARBA00005189"/>
    </source>
</evidence>
<dbReference type="CDD" id="cd02440">
    <property type="entry name" value="AdoMet_MTases"/>
    <property type="match status" value="1"/>
</dbReference>
<dbReference type="GO" id="GO:0032259">
    <property type="term" value="P:methylation"/>
    <property type="evidence" value="ECO:0007669"/>
    <property type="project" value="UniProtKB-KW"/>
</dbReference>
<evidence type="ECO:0000313" key="6">
    <source>
        <dbReference type="EMBL" id="GAF72008.1"/>
    </source>
</evidence>
<keyword evidence="2" id="KW-0489">Methyltransferase</keyword>
<sequence>MKNYERYLEKTTEEYDKKTIMSYFCRIPSDRIIIPFISKIKGKHILDVGLGTGCYTGILIEDNEVTGVDQNPHLCKLPIKVYKGDATELAKLVKGEKFDIVFSTWMTEYLDEEQLSVFFAESKKVLKDDGTFITTVISKYGLGFVYITMAKLLRGINKYYYHPGEIIKKLKAAGFSDVKIIKLNSWLRVPWAYMVVAE</sequence>
<name>X0RTA3_9ZZZZ</name>
<dbReference type="PANTHER" id="PTHR44307:SF2">
    <property type="entry name" value="PHOSPHOETHANOLAMINE METHYLTRANSFERASE ISOFORM X1"/>
    <property type="match status" value="1"/>
</dbReference>
<dbReference type="InterPro" id="IPR013216">
    <property type="entry name" value="Methyltransf_11"/>
</dbReference>
<dbReference type="AlphaFoldDB" id="X0RTA3"/>
<dbReference type="InterPro" id="IPR029063">
    <property type="entry name" value="SAM-dependent_MTases_sf"/>
</dbReference>
<protein>
    <recommendedName>
        <fullName evidence="5">Methyltransferase type 11 domain-containing protein</fullName>
    </recommendedName>
</protein>
<comment type="caution">
    <text evidence="6">The sequence shown here is derived from an EMBL/GenBank/DDBJ whole genome shotgun (WGS) entry which is preliminary data.</text>
</comment>
<dbReference type="SUPFAM" id="SSF53335">
    <property type="entry name" value="S-adenosyl-L-methionine-dependent methyltransferases"/>
    <property type="match status" value="1"/>
</dbReference>
<dbReference type="GO" id="GO:0008757">
    <property type="term" value="F:S-adenosylmethionine-dependent methyltransferase activity"/>
    <property type="evidence" value="ECO:0007669"/>
    <property type="project" value="InterPro"/>
</dbReference>
<comment type="pathway">
    <text evidence="4">Phospholipid metabolism.</text>
</comment>
<keyword evidence="3" id="KW-0808">Transferase</keyword>
<gene>
    <name evidence="6" type="ORF">S01H1_05247</name>
</gene>
<evidence type="ECO:0000256" key="4">
    <source>
        <dbReference type="ARBA" id="ARBA00025707"/>
    </source>
</evidence>
<dbReference type="PANTHER" id="PTHR44307">
    <property type="entry name" value="PHOSPHOETHANOLAMINE METHYLTRANSFERASE"/>
    <property type="match status" value="1"/>
</dbReference>